<feature type="transmembrane region" description="Helical" evidence="1">
    <location>
        <begin position="64"/>
        <end position="83"/>
    </location>
</feature>
<accession>A0ABP9S2G7</accession>
<dbReference type="Pfam" id="PF11239">
    <property type="entry name" value="DUF3040"/>
    <property type="match status" value="1"/>
</dbReference>
<keyword evidence="1" id="KW-1133">Transmembrane helix</keyword>
<comment type="caution">
    <text evidence="2">The sequence shown here is derived from an EMBL/GenBank/DDBJ whole genome shotgun (WGS) entry which is preliminary data.</text>
</comment>
<evidence type="ECO:0000256" key="1">
    <source>
        <dbReference type="SAM" id="Phobius"/>
    </source>
</evidence>
<proteinExistence type="predicted"/>
<gene>
    <name evidence="2" type="ORF">GCM10023346_04970</name>
</gene>
<keyword evidence="1" id="KW-0472">Membrane</keyword>
<evidence type="ECO:0000313" key="3">
    <source>
        <dbReference type="Proteomes" id="UP001500200"/>
    </source>
</evidence>
<sequence length="102" mass="10709">MPLSDRERKVLKELELDLAADDPRLAQELSSGSVENRFRASSYFGAVACLIGVVLLIAGVASQIVVVGVGGFLLMGTGTYLLVGNGFASHIVRPEPLKPPSG</sequence>
<name>A0ABP9S2G7_9MICC</name>
<dbReference type="InterPro" id="IPR021401">
    <property type="entry name" value="DUF3040"/>
</dbReference>
<feature type="transmembrane region" description="Helical" evidence="1">
    <location>
        <begin position="40"/>
        <end position="58"/>
    </location>
</feature>
<dbReference type="EMBL" id="BAABKK010000003">
    <property type="protein sequence ID" value="GAA5189690.1"/>
    <property type="molecule type" value="Genomic_DNA"/>
</dbReference>
<keyword evidence="3" id="KW-1185">Reference proteome</keyword>
<reference evidence="3" key="1">
    <citation type="journal article" date="2019" name="Int. J. Syst. Evol. Microbiol.">
        <title>The Global Catalogue of Microorganisms (GCM) 10K type strain sequencing project: providing services to taxonomists for standard genome sequencing and annotation.</title>
        <authorList>
            <consortium name="The Broad Institute Genomics Platform"/>
            <consortium name="The Broad Institute Genome Sequencing Center for Infectious Disease"/>
            <person name="Wu L."/>
            <person name="Ma J."/>
        </authorList>
    </citation>
    <scope>NUCLEOTIDE SEQUENCE [LARGE SCALE GENOMIC DNA]</scope>
    <source>
        <strain evidence="3">JCM 18514</strain>
    </source>
</reference>
<evidence type="ECO:0008006" key="4">
    <source>
        <dbReference type="Google" id="ProtNLM"/>
    </source>
</evidence>
<dbReference type="Proteomes" id="UP001500200">
    <property type="component" value="Unassembled WGS sequence"/>
</dbReference>
<protein>
    <recommendedName>
        <fullName evidence="4">DUF3040 domain-containing protein</fullName>
    </recommendedName>
</protein>
<evidence type="ECO:0000313" key="2">
    <source>
        <dbReference type="EMBL" id="GAA5189690.1"/>
    </source>
</evidence>
<organism evidence="2 3">
    <name type="scientific">Arthrobacter gyeryongensis</name>
    <dbReference type="NCBI Taxonomy" id="1650592"/>
    <lineage>
        <taxon>Bacteria</taxon>
        <taxon>Bacillati</taxon>
        <taxon>Actinomycetota</taxon>
        <taxon>Actinomycetes</taxon>
        <taxon>Micrococcales</taxon>
        <taxon>Micrococcaceae</taxon>
        <taxon>Arthrobacter</taxon>
    </lineage>
</organism>
<keyword evidence="1" id="KW-0812">Transmembrane</keyword>